<feature type="chain" id="PRO_5037289721" description="2-oxoglutarate dehydrogenase" evidence="3">
    <location>
        <begin position="41"/>
        <end position="704"/>
    </location>
</feature>
<feature type="signal peptide" evidence="3">
    <location>
        <begin position="1"/>
        <end position="40"/>
    </location>
</feature>
<sequence>MTTTHLREASRPRARRLLSRLAAAIVVGTLAFGGASAASADDETDAPTPADPIVRLSVSTGSGTPTAPGGPLVSTITVTNDTSSPLSAGTVSLQVGRDALADGEALDQWLDDDATSAPFHTLASEATPVIDREASGTVNVVVDAVELGDLDAGVYPVRARLSGASTQVSGEDALQWNLTASTVLVIAESTARNSAVLVPITATPESGSLLTADELSALTAEGGALAGQLDAVSGTTAVLAIDPAIPAAIRILGTRAPDTATRWLSELEALPNEVFALQFGDADATVQAHAGLPEPLATPDLTPLLLADDFPPAEELVDATPAPTSTADAEATFPDNEQLTTLIGAEQGLLWPRSDVTTADLAVFGDYFGEDVTTILPSTSFIGASAGRMTVDGHDALVADATASARLSAAVEATDPAVLDRELTAAAGHLFFAAGGATPTILALDRSETRSPSAVRAALSAFASPAVTLDELRAAPPSSATPTRADSIDRVPGLNAMLADEERLTEFATILTEPAQLLSPTRIRVLRAIGVGLDDAAFTAAVAAQEERARTTLDAVGIQQPKPVQLFTSAAPLPVWVRNDLPWDVNLSLLGTPSDLRLDIQPVTEVTAPPAGSTRVDIPIEARVASGDVQVTFRLASPTGVPIGQAATADVTLRADWEGIGLGILGGVIALLLVLGTIRTVRRRRTQSDATDEAEPAIDDAGER</sequence>
<keyword evidence="2" id="KW-0472">Membrane</keyword>
<comment type="caution">
    <text evidence="4">The sequence shown here is derived from an EMBL/GenBank/DDBJ whole genome shotgun (WGS) entry which is preliminary data.</text>
</comment>
<evidence type="ECO:0000256" key="1">
    <source>
        <dbReference type="SAM" id="MobiDB-lite"/>
    </source>
</evidence>
<evidence type="ECO:0000256" key="3">
    <source>
        <dbReference type="SAM" id="SignalP"/>
    </source>
</evidence>
<dbReference type="Pfam" id="PF19516">
    <property type="entry name" value="DUF6049"/>
    <property type="match status" value="1"/>
</dbReference>
<dbReference type="AlphaFoldDB" id="A0A939DV96"/>
<evidence type="ECO:0008006" key="6">
    <source>
        <dbReference type="Google" id="ProtNLM"/>
    </source>
</evidence>
<accession>A0A939DV96</accession>
<keyword evidence="2" id="KW-0812">Transmembrane</keyword>
<name>A0A939DV96_9MICO</name>
<evidence type="ECO:0000256" key="2">
    <source>
        <dbReference type="SAM" id="Phobius"/>
    </source>
</evidence>
<keyword evidence="3" id="KW-0732">Signal</keyword>
<dbReference type="Proteomes" id="UP000664385">
    <property type="component" value="Unassembled WGS sequence"/>
</dbReference>
<dbReference type="RefSeq" id="WP_206822561.1">
    <property type="nucleotide sequence ID" value="NZ_JAEMWU010000001.1"/>
</dbReference>
<protein>
    <recommendedName>
        <fullName evidence="6">2-oxoglutarate dehydrogenase</fullName>
    </recommendedName>
</protein>
<evidence type="ECO:0000313" key="5">
    <source>
        <dbReference type="Proteomes" id="UP000664385"/>
    </source>
</evidence>
<dbReference type="InterPro" id="IPR046112">
    <property type="entry name" value="DUF6049"/>
</dbReference>
<proteinExistence type="predicted"/>
<organism evidence="4 5">
    <name type="scientific">Microbacterium esteraromaticum</name>
    <dbReference type="NCBI Taxonomy" id="57043"/>
    <lineage>
        <taxon>Bacteria</taxon>
        <taxon>Bacillati</taxon>
        <taxon>Actinomycetota</taxon>
        <taxon>Actinomycetes</taxon>
        <taxon>Micrococcales</taxon>
        <taxon>Microbacteriaceae</taxon>
        <taxon>Microbacterium</taxon>
    </lineage>
</organism>
<keyword evidence="2" id="KW-1133">Transmembrane helix</keyword>
<dbReference type="EMBL" id="JAEMWU010000001">
    <property type="protein sequence ID" value="MBN8204678.1"/>
    <property type="molecule type" value="Genomic_DNA"/>
</dbReference>
<evidence type="ECO:0000313" key="4">
    <source>
        <dbReference type="EMBL" id="MBN8204678.1"/>
    </source>
</evidence>
<feature type="transmembrane region" description="Helical" evidence="2">
    <location>
        <begin position="659"/>
        <end position="678"/>
    </location>
</feature>
<reference evidence="4" key="1">
    <citation type="submission" date="2020-12" db="EMBL/GenBank/DDBJ databases">
        <title>PHA producing bacteria isolated from mangrove.</title>
        <authorList>
            <person name="Zheng W."/>
            <person name="Yu S."/>
            <person name="Huang Y."/>
        </authorList>
    </citation>
    <scope>NUCLEOTIDE SEQUENCE</scope>
    <source>
        <strain evidence="4">GN8-5</strain>
    </source>
</reference>
<feature type="compositionally biased region" description="Acidic residues" evidence="1">
    <location>
        <begin position="690"/>
        <end position="704"/>
    </location>
</feature>
<feature type="region of interest" description="Disordered" evidence="1">
    <location>
        <begin position="684"/>
        <end position="704"/>
    </location>
</feature>
<gene>
    <name evidence="4" type="ORF">JF543_01745</name>
</gene>